<feature type="chain" id="PRO_5043595899" evidence="1">
    <location>
        <begin position="28"/>
        <end position="106"/>
    </location>
</feature>
<proteinExistence type="predicted"/>
<name>A0AAV4DJV2_9GAST</name>
<evidence type="ECO:0000313" key="2">
    <source>
        <dbReference type="EMBL" id="GFO44494.1"/>
    </source>
</evidence>
<evidence type="ECO:0000313" key="3">
    <source>
        <dbReference type="Proteomes" id="UP000735302"/>
    </source>
</evidence>
<sequence>MSSCINRWISFLSLIFLAKTLIHFGSSMMGFADTKPKILPPVGGDYTRELSAVSRSGRWDYSVAYCKALWGAGGIGAVKGNRGGAEKNVILYDGEKVACKEKTKQL</sequence>
<feature type="signal peptide" evidence="1">
    <location>
        <begin position="1"/>
        <end position="27"/>
    </location>
</feature>
<keyword evidence="3" id="KW-1185">Reference proteome</keyword>
<dbReference type="Proteomes" id="UP000735302">
    <property type="component" value="Unassembled WGS sequence"/>
</dbReference>
<organism evidence="2 3">
    <name type="scientific">Plakobranchus ocellatus</name>
    <dbReference type="NCBI Taxonomy" id="259542"/>
    <lineage>
        <taxon>Eukaryota</taxon>
        <taxon>Metazoa</taxon>
        <taxon>Spiralia</taxon>
        <taxon>Lophotrochozoa</taxon>
        <taxon>Mollusca</taxon>
        <taxon>Gastropoda</taxon>
        <taxon>Heterobranchia</taxon>
        <taxon>Euthyneura</taxon>
        <taxon>Panpulmonata</taxon>
        <taxon>Sacoglossa</taxon>
        <taxon>Placobranchoidea</taxon>
        <taxon>Plakobranchidae</taxon>
        <taxon>Plakobranchus</taxon>
    </lineage>
</organism>
<dbReference type="EMBL" id="BLXT01007956">
    <property type="protein sequence ID" value="GFO44494.1"/>
    <property type="molecule type" value="Genomic_DNA"/>
</dbReference>
<comment type="caution">
    <text evidence="2">The sequence shown here is derived from an EMBL/GenBank/DDBJ whole genome shotgun (WGS) entry which is preliminary data.</text>
</comment>
<keyword evidence="1" id="KW-0732">Signal</keyword>
<dbReference type="AlphaFoldDB" id="A0AAV4DJV2"/>
<evidence type="ECO:0000256" key="1">
    <source>
        <dbReference type="SAM" id="SignalP"/>
    </source>
</evidence>
<reference evidence="2 3" key="1">
    <citation type="journal article" date="2021" name="Elife">
        <title>Chloroplast acquisition without the gene transfer in kleptoplastic sea slugs, Plakobranchus ocellatus.</title>
        <authorList>
            <person name="Maeda T."/>
            <person name="Takahashi S."/>
            <person name="Yoshida T."/>
            <person name="Shimamura S."/>
            <person name="Takaki Y."/>
            <person name="Nagai Y."/>
            <person name="Toyoda A."/>
            <person name="Suzuki Y."/>
            <person name="Arimoto A."/>
            <person name="Ishii H."/>
            <person name="Satoh N."/>
            <person name="Nishiyama T."/>
            <person name="Hasebe M."/>
            <person name="Maruyama T."/>
            <person name="Minagawa J."/>
            <person name="Obokata J."/>
            <person name="Shigenobu S."/>
        </authorList>
    </citation>
    <scope>NUCLEOTIDE SEQUENCE [LARGE SCALE GENOMIC DNA]</scope>
</reference>
<protein>
    <submittedName>
        <fullName evidence="2">Uncharacterized protein</fullName>
    </submittedName>
</protein>
<accession>A0AAV4DJV2</accession>
<gene>
    <name evidence="2" type="ORF">PoB_007099900</name>
</gene>